<name>A0A9Q0BDI0_9HYPO</name>
<feature type="compositionally biased region" description="Low complexity" evidence="4">
    <location>
        <begin position="33"/>
        <end position="48"/>
    </location>
</feature>
<feature type="compositionally biased region" description="Polar residues" evidence="4">
    <location>
        <begin position="13"/>
        <end position="32"/>
    </location>
</feature>
<evidence type="ECO:0000313" key="7">
    <source>
        <dbReference type="Proteomes" id="UP001055219"/>
    </source>
</evidence>
<accession>A0A9Q0BDI0</accession>
<dbReference type="RefSeq" id="XP_051361055.1">
    <property type="nucleotide sequence ID" value="XM_051507856.1"/>
</dbReference>
<feature type="region of interest" description="Disordered" evidence="4">
    <location>
        <begin position="161"/>
        <end position="221"/>
    </location>
</feature>
<comment type="subcellular location">
    <subcellularLocation>
        <location evidence="1 2 3">Nucleus</location>
    </subcellularLocation>
</comment>
<dbReference type="CDD" id="cd00086">
    <property type="entry name" value="homeodomain"/>
    <property type="match status" value="1"/>
</dbReference>
<evidence type="ECO:0000256" key="1">
    <source>
        <dbReference type="ARBA" id="ARBA00004123"/>
    </source>
</evidence>
<keyword evidence="2 3" id="KW-0539">Nucleus</keyword>
<evidence type="ECO:0000259" key="5">
    <source>
        <dbReference type="PROSITE" id="PS50071"/>
    </source>
</evidence>
<keyword evidence="7" id="KW-1185">Reference proteome</keyword>
<feature type="DNA-binding region" description="Homeobox" evidence="2">
    <location>
        <begin position="55"/>
        <end position="116"/>
    </location>
</feature>
<feature type="compositionally biased region" description="Low complexity" evidence="4">
    <location>
        <begin position="473"/>
        <end position="484"/>
    </location>
</feature>
<feature type="compositionally biased region" description="Basic and acidic residues" evidence="4">
    <location>
        <begin position="446"/>
        <end position="465"/>
    </location>
</feature>
<dbReference type="GeneID" id="75826627"/>
<dbReference type="SMART" id="SM00389">
    <property type="entry name" value="HOX"/>
    <property type="match status" value="1"/>
</dbReference>
<dbReference type="PANTHER" id="PTHR24323:SF7">
    <property type="entry name" value="HOMEOBOX DOMAIN-CONTAINING PROTEIN"/>
    <property type="match status" value="1"/>
</dbReference>
<dbReference type="InterPro" id="IPR009057">
    <property type="entry name" value="Homeodomain-like_sf"/>
</dbReference>
<dbReference type="Pfam" id="PF00046">
    <property type="entry name" value="Homeodomain"/>
    <property type="match status" value="1"/>
</dbReference>
<organism evidence="6 7">
    <name type="scientific">Emericellopsis cladophorae</name>
    <dbReference type="NCBI Taxonomy" id="2686198"/>
    <lineage>
        <taxon>Eukaryota</taxon>
        <taxon>Fungi</taxon>
        <taxon>Dikarya</taxon>
        <taxon>Ascomycota</taxon>
        <taxon>Pezizomycotina</taxon>
        <taxon>Sordariomycetes</taxon>
        <taxon>Hypocreomycetidae</taxon>
        <taxon>Hypocreales</taxon>
        <taxon>Bionectriaceae</taxon>
        <taxon>Emericellopsis</taxon>
    </lineage>
</organism>
<feature type="region of interest" description="Disordered" evidence="4">
    <location>
        <begin position="389"/>
        <end position="484"/>
    </location>
</feature>
<proteinExistence type="predicted"/>
<gene>
    <name evidence="6" type="ORF">J7T54_000105</name>
</gene>
<reference evidence="6" key="1">
    <citation type="journal article" date="2021" name="J Fungi (Basel)">
        <title>Genomic and Metabolomic Analyses of the Marine Fungus Emericellopsis cladophorae: Insights into Saltwater Adaptability Mechanisms and Its Biosynthetic Potential.</title>
        <authorList>
            <person name="Goncalves M.F.M."/>
            <person name="Hilario S."/>
            <person name="Van de Peer Y."/>
            <person name="Esteves A.C."/>
            <person name="Alves A."/>
        </authorList>
    </citation>
    <scope>NUCLEOTIDE SEQUENCE</scope>
    <source>
        <strain evidence="6">MUM 19.33</strain>
    </source>
</reference>
<feature type="compositionally biased region" description="Polar residues" evidence="4">
    <location>
        <begin position="243"/>
        <end position="252"/>
    </location>
</feature>
<evidence type="ECO:0000256" key="2">
    <source>
        <dbReference type="PROSITE-ProRule" id="PRU00108"/>
    </source>
</evidence>
<dbReference type="InterPro" id="IPR001356">
    <property type="entry name" value="HD"/>
</dbReference>
<feature type="region of interest" description="Disordered" evidence="4">
    <location>
        <begin position="237"/>
        <end position="258"/>
    </location>
</feature>
<dbReference type="Gene3D" id="1.10.10.60">
    <property type="entry name" value="Homeodomain-like"/>
    <property type="match status" value="1"/>
</dbReference>
<keyword evidence="2 3" id="KW-0371">Homeobox</keyword>
<dbReference type="OrthoDB" id="6159439at2759"/>
<dbReference type="EMBL" id="JAGIXG020000036">
    <property type="protein sequence ID" value="KAI6780199.1"/>
    <property type="molecule type" value="Genomic_DNA"/>
</dbReference>
<feature type="compositionally biased region" description="Polar residues" evidence="4">
    <location>
        <begin position="348"/>
        <end position="359"/>
    </location>
</feature>
<dbReference type="Proteomes" id="UP001055219">
    <property type="component" value="Unassembled WGS sequence"/>
</dbReference>
<dbReference type="InterPro" id="IPR051775">
    <property type="entry name" value="Homeobox_domain"/>
</dbReference>
<evidence type="ECO:0000313" key="6">
    <source>
        <dbReference type="EMBL" id="KAI6780199.1"/>
    </source>
</evidence>
<dbReference type="GO" id="GO:0006355">
    <property type="term" value="P:regulation of DNA-templated transcription"/>
    <property type="evidence" value="ECO:0007669"/>
    <property type="project" value="TreeGrafter"/>
</dbReference>
<evidence type="ECO:0000256" key="4">
    <source>
        <dbReference type="SAM" id="MobiDB-lite"/>
    </source>
</evidence>
<feature type="compositionally biased region" description="Pro residues" evidence="4">
    <location>
        <begin position="176"/>
        <end position="186"/>
    </location>
</feature>
<dbReference type="SUPFAM" id="SSF46689">
    <property type="entry name" value="Homeodomain-like"/>
    <property type="match status" value="1"/>
</dbReference>
<keyword evidence="2 3" id="KW-0238">DNA-binding</keyword>
<feature type="region of interest" description="Disordered" evidence="4">
    <location>
        <begin position="1"/>
        <end position="81"/>
    </location>
</feature>
<sequence length="561" mass="60435">MSTTPDLRRAASPTMNSDPADTSLSQSSTVANDDSLLSLDPDTSISSIDSEDKHPRSRRKRTSQRDRAILESTYRSNLKPDKTARMELCRQTEMTEKEIQACVWFQNRRQNDRRKSKPLTQAELASLQYSGIRPIGGENLDVSPLKVVQGPFAVADPVADAVATPDGGSPAGQNPFVPPVALPSPPAADDQHTSHVRSCSDAAAYSRPQLPPQESFSASFGPSSSLPNVGYLANRRREGGSFSAPSPQTSGGYESFSFRVDNANSSPNAPHIYSGSASQVRLSFSLDGKAELIPQGAEQQRNISQERSPLQPALQRSQSAYTTRPSLPPLSSILPQVSAPRLQRGRSRNASAWESCATSETRDELTKMAEHESIGSAAASISLIRSASSTALQPSNGNKRNSSLKGPLHQTKRTKLSRTTSSIAKLGGSDATKPPSSTLSAVSAIDSDKENLSPDEDGNPRFEQHSRRRPLPSATTTTMSATTTKSRRVLEDARGGAAMLNRRASTAPVRRGKHSQVVEIFQDGEDPEVERFMSRSSVSPSKNDQMDVVAGLLSLSKGAWR</sequence>
<evidence type="ECO:0000256" key="3">
    <source>
        <dbReference type="RuleBase" id="RU000682"/>
    </source>
</evidence>
<protein>
    <submittedName>
        <fullName evidence="6">GS homeobox 2</fullName>
    </submittedName>
</protein>
<dbReference type="PROSITE" id="PS50071">
    <property type="entry name" value="HOMEOBOX_2"/>
    <property type="match status" value="1"/>
</dbReference>
<feature type="domain" description="Homeobox" evidence="5">
    <location>
        <begin position="53"/>
        <end position="115"/>
    </location>
</feature>
<feature type="compositionally biased region" description="Polar residues" evidence="4">
    <location>
        <begin position="297"/>
        <end position="324"/>
    </location>
</feature>
<comment type="caution">
    <text evidence="6">The sequence shown here is derived from an EMBL/GenBank/DDBJ whole genome shotgun (WGS) entry which is preliminary data.</text>
</comment>
<dbReference type="AlphaFoldDB" id="A0A9Q0BDI0"/>
<dbReference type="GO" id="GO:0000976">
    <property type="term" value="F:transcription cis-regulatory region binding"/>
    <property type="evidence" value="ECO:0007669"/>
    <property type="project" value="TreeGrafter"/>
</dbReference>
<dbReference type="PANTHER" id="PTHR24323">
    <property type="entry name" value="CEH-10 HOMEODOMAIN-CONTAINING HOMOLOG"/>
    <property type="match status" value="1"/>
</dbReference>
<reference evidence="6" key="2">
    <citation type="submission" date="2022-07" db="EMBL/GenBank/DDBJ databases">
        <authorList>
            <person name="Goncalves M.F.M."/>
            <person name="Hilario S."/>
            <person name="Van De Peer Y."/>
            <person name="Esteves A.C."/>
            <person name="Alves A."/>
        </authorList>
    </citation>
    <scope>NUCLEOTIDE SEQUENCE</scope>
    <source>
        <strain evidence="6">MUM 19.33</strain>
    </source>
</reference>
<feature type="region of interest" description="Disordered" evidence="4">
    <location>
        <begin position="296"/>
        <end position="367"/>
    </location>
</feature>
<feature type="compositionally biased region" description="Polar residues" evidence="4">
    <location>
        <begin position="392"/>
        <end position="404"/>
    </location>
</feature>
<dbReference type="GO" id="GO:0005634">
    <property type="term" value="C:nucleus"/>
    <property type="evidence" value="ECO:0007669"/>
    <property type="project" value="UniProtKB-SubCell"/>
</dbReference>